<comment type="subcellular location">
    <subcellularLocation>
        <location evidence="9">Cell membrane</location>
        <topology evidence="9">Multi-pass membrane protein</topology>
    </subcellularLocation>
</comment>
<dbReference type="PRINTS" id="PR00781">
    <property type="entry name" value="LIPOSIGPTASE"/>
</dbReference>
<keyword evidence="8 9" id="KW-0472">Membrane</keyword>
<comment type="caution">
    <text evidence="12">The sequence shown here is derived from an EMBL/GenBank/DDBJ whole genome shotgun (WGS) entry which is preliminary data.</text>
</comment>
<reference evidence="12" key="2">
    <citation type="submission" date="2021-04" db="EMBL/GenBank/DDBJ databases">
        <authorList>
            <person name="Gilroy R."/>
        </authorList>
    </citation>
    <scope>NUCLEOTIDE SEQUENCE</scope>
    <source>
        <strain evidence="12">F6-6636</strain>
    </source>
</reference>
<evidence type="ECO:0000256" key="4">
    <source>
        <dbReference type="ARBA" id="ARBA00022692"/>
    </source>
</evidence>
<comment type="catalytic activity">
    <reaction evidence="9 10">
        <text>Release of signal peptides from bacterial membrane prolipoproteins. Hydrolyzes -Xaa-Yaa-Zaa-|-(S,diacylglyceryl)Cys-, in which Xaa is hydrophobic (preferably Leu), and Yaa (Ala or Ser) and Zaa (Gly or Ala) have small, neutral side chains.</text>
        <dbReference type="EC" id="3.4.23.36"/>
    </reaction>
</comment>
<comment type="function">
    <text evidence="9 10">This protein specifically catalyzes the removal of signal peptides from prolipoproteins.</text>
</comment>
<evidence type="ECO:0000256" key="3">
    <source>
        <dbReference type="ARBA" id="ARBA00022670"/>
    </source>
</evidence>
<evidence type="ECO:0000313" key="13">
    <source>
        <dbReference type="Proteomes" id="UP000777303"/>
    </source>
</evidence>
<dbReference type="AlphaFoldDB" id="A0A948X1K0"/>
<evidence type="ECO:0000256" key="2">
    <source>
        <dbReference type="ARBA" id="ARBA00022475"/>
    </source>
</evidence>
<evidence type="ECO:0000256" key="9">
    <source>
        <dbReference type="HAMAP-Rule" id="MF_00161"/>
    </source>
</evidence>
<evidence type="ECO:0000313" key="12">
    <source>
        <dbReference type="EMBL" id="MBU3852018.1"/>
    </source>
</evidence>
<keyword evidence="5 9" id="KW-0064">Aspartyl protease</keyword>
<comment type="pathway">
    <text evidence="9">Protein modification; lipoprotein biosynthesis (signal peptide cleavage).</text>
</comment>
<keyword evidence="6 9" id="KW-0378">Hydrolase</keyword>
<dbReference type="HAMAP" id="MF_00161">
    <property type="entry name" value="LspA"/>
    <property type="match status" value="1"/>
</dbReference>
<sequence length="148" mass="16641">MWPLVIAGIVIIMDQLFKHWIVTHIALGTSITLIPHVLSLTNIRNNGAAWSMLSGQTGFFYIITGIAVVFLTYLYFTSKPAPLYRLGLALVFAGAIGNFIDRLRFKYVVDMFQLLFINFPIFNIADVALTSGVILIIIYEIWLNKDGN</sequence>
<name>A0A948X1K0_9LACO</name>
<evidence type="ECO:0000256" key="8">
    <source>
        <dbReference type="ARBA" id="ARBA00023136"/>
    </source>
</evidence>
<evidence type="ECO:0000256" key="1">
    <source>
        <dbReference type="ARBA" id="ARBA00006139"/>
    </source>
</evidence>
<dbReference type="EMBL" id="JAHLFS010000059">
    <property type="protein sequence ID" value="MBU3852018.1"/>
    <property type="molecule type" value="Genomic_DNA"/>
</dbReference>
<evidence type="ECO:0000256" key="5">
    <source>
        <dbReference type="ARBA" id="ARBA00022750"/>
    </source>
</evidence>
<evidence type="ECO:0000256" key="10">
    <source>
        <dbReference type="RuleBase" id="RU000594"/>
    </source>
</evidence>
<dbReference type="GO" id="GO:0005886">
    <property type="term" value="C:plasma membrane"/>
    <property type="evidence" value="ECO:0007669"/>
    <property type="project" value="UniProtKB-SubCell"/>
</dbReference>
<feature type="active site" evidence="9">
    <location>
        <position position="126"/>
    </location>
</feature>
<feature type="active site" evidence="9">
    <location>
        <position position="110"/>
    </location>
</feature>
<dbReference type="EC" id="3.4.23.36" evidence="9"/>
<dbReference type="GO" id="GO:0004190">
    <property type="term" value="F:aspartic-type endopeptidase activity"/>
    <property type="evidence" value="ECO:0007669"/>
    <property type="project" value="UniProtKB-UniRule"/>
</dbReference>
<dbReference type="PROSITE" id="PS00855">
    <property type="entry name" value="SPASE_II"/>
    <property type="match status" value="1"/>
</dbReference>
<proteinExistence type="inferred from homology"/>
<dbReference type="Proteomes" id="UP000777303">
    <property type="component" value="Unassembled WGS sequence"/>
</dbReference>
<reference evidence="12" key="1">
    <citation type="journal article" date="2021" name="PeerJ">
        <title>Extensive microbial diversity within the chicken gut microbiome revealed by metagenomics and culture.</title>
        <authorList>
            <person name="Gilroy R."/>
            <person name="Ravi A."/>
            <person name="Getino M."/>
            <person name="Pursley I."/>
            <person name="Horton D.L."/>
            <person name="Alikhan N.F."/>
            <person name="Baker D."/>
            <person name="Gharbi K."/>
            <person name="Hall N."/>
            <person name="Watson M."/>
            <person name="Adriaenssens E.M."/>
            <person name="Foster-Nyarko E."/>
            <person name="Jarju S."/>
            <person name="Secka A."/>
            <person name="Antonio M."/>
            <person name="Oren A."/>
            <person name="Chaudhuri R.R."/>
            <person name="La Ragione R."/>
            <person name="Hildebrand F."/>
            <person name="Pallen M.J."/>
        </authorList>
    </citation>
    <scope>NUCLEOTIDE SEQUENCE</scope>
    <source>
        <strain evidence="12">F6-6636</strain>
    </source>
</reference>
<gene>
    <name evidence="9" type="primary">lspA</name>
    <name evidence="12" type="ORF">H9901_04900</name>
</gene>
<dbReference type="GO" id="GO:0006508">
    <property type="term" value="P:proteolysis"/>
    <property type="evidence" value="ECO:0007669"/>
    <property type="project" value="UniProtKB-KW"/>
</dbReference>
<protein>
    <recommendedName>
        <fullName evidence="9">Lipoprotein signal peptidase</fullName>
        <ecNumber evidence="9">3.4.23.36</ecNumber>
    </recommendedName>
    <alternativeName>
        <fullName evidence="9">Prolipoprotein signal peptidase</fullName>
    </alternativeName>
    <alternativeName>
        <fullName evidence="9">Signal peptidase II</fullName>
        <shortName evidence="9">SPase II</shortName>
    </alternativeName>
</protein>
<evidence type="ECO:0000256" key="7">
    <source>
        <dbReference type="ARBA" id="ARBA00022989"/>
    </source>
</evidence>
<dbReference type="PANTHER" id="PTHR33695:SF1">
    <property type="entry name" value="LIPOPROTEIN SIGNAL PEPTIDASE"/>
    <property type="match status" value="1"/>
</dbReference>
<dbReference type="PANTHER" id="PTHR33695">
    <property type="entry name" value="LIPOPROTEIN SIGNAL PEPTIDASE"/>
    <property type="match status" value="1"/>
</dbReference>
<dbReference type="Pfam" id="PF01252">
    <property type="entry name" value="Peptidase_A8"/>
    <property type="match status" value="1"/>
</dbReference>
<feature type="transmembrane region" description="Helical" evidence="9">
    <location>
        <begin position="20"/>
        <end position="38"/>
    </location>
</feature>
<evidence type="ECO:0000256" key="6">
    <source>
        <dbReference type="ARBA" id="ARBA00022801"/>
    </source>
</evidence>
<evidence type="ECO:0000256" key="11">
    <source>
        <dbReference type="RuleBase" id="RU004181"/>
    </source>
</evidence>
<dbReference type="InterPro" id="IPR001872">
    <property type="entry name" value="Peptidase_A8"/>
</dbReference>
<keyword evidence="4 9" id="KW-0812">Transmembrane</keyword>
<organism evidence="12 13">
    <name type="scientific">Candidatus Paralactobacillus gallistercoris</name>
    <dbReference type="NCBI Taxonomy" id="2838724"/>
    <lineage>
        <taxon>Bacteria</taxon>
        <taxon>Bacillati</taxon>
        <taxon>Bacillota</taxon>
        <taxon>Bacilli</taxon>
        <taxon>Lactobacillales</taxon>
        <taxon>Lactobacillaceae</taxon>
        <taxon>Lactobacillus</taxon>
    </lineage>
</organism>
<feature type="transmembrane region" description="Helical" evidence="9">
    <location>
        <begin position="83"/>
        <end position="100"/>
    </location>
</feature>
<comment type="similarity">
    <text evidence="1 9 11">Belongs to the peptidase A8 family.</text>
</comment>
<keyword evidence="7 9" id="KW-1133">Transmembrane helix</keyword>
<accession>A0A948X1K0</accession>
<feature type="transmembrane region" description="Helical" evidence="9">
    <location>
        <begin position="58"/>
        <end position="76"/>
    </location>
</feature>
<feature type="transmembrane region" description="Helical" evidence="9">
    <location>
        <begin position="120"/>
        <end position="142"/>
    </location>
</feature>
<keyword evidence="2 9" id="KW-1003">Cell membrane</keyword>
<dbReference type="NCBIfam" id="TIGR00077">
    <property type="entry name" value="lspA"/>
    <property type="match status" value="1"/>
</dbReference>
<keyword evidence="3 9" id="KW-0645">Protease</keyword>